<dbReference type="VEuPathDB" id="AmoebaDB:EHI8A_168160"/>
<evidence type="ECO:0000256" key="6">
    <source>
        <dbReference type="SAM" id="Coils"/>
    </source>
</evidence>
<comment type="subcellular location">
    <subcellularLocation>
        <location evidence="1">Membrane</location>
        <topology evidence="1">Peripheral membrane protein</topology>
    </subcellularLocation>
</comment>
<dbReference type="GO" id="GO:0006886">
    <property type="term" value="P:intracellular protein transport"/>
    <property type="evidence" value="ECO:0007669"/>
    <property type="project" value="TreeGrafter"/>
</dbReference>
<dbReference type="VEuPathDB" id="AmoebaDB:EHI_168080"/>
<keyword evidence="3" id="KW-0813">Transport</keyword>
<dbReference type="Proteomes" id="UP000078387">
    <property type="component" value="Unassembled WGS sequence"/>
</dbReference>
<proteinExistence type="inferred from homology"/>
<dbReference type="PANTHER" id="PTHR11099">
    <property type="entry name" value="VACUOLAR SORTING PROTEIN 35"/>
    <property type="match status" value="1"/>
</dbReference>
<dbReference type="GO" id="GO:0005770">
    <property type="term" value="C:late endosome"/>
    <property type="evidence" value="ECO:0007669"/>
    <property type="project" value="TreeGrafter"/>
</dbReference>
<organism evidence="7 8">
    <name type="scientific">Entamoeba histolytica</name>
    <dbReference type="NCBI Taxonomy" id="5759"/>
    <lineage>
        <taxon>Eukaryota</taxon>
        <taxon>Amoebozoa</taxon>
        <taxon>Evosea</taxon>
        <taxon>Archamoebae</taxon>
        <taxon>Mastigamoebida</taxon>
        <taxon>Entamoebidae</taxon>
        <taxon>Entamoeba</taxon>
    </lineage>
</organism>
<keyword evidence="5" id="KW-0472">Membrane</keyword>
<gene>
    <name evidence="7" type="ORF">CL6EHI_168080</name>
</gene>
<dbReference type="VEuPathDB" id="AmoebaDB:KM1_238230"/>
<protein>
    <submittedName>
        <fullName evidence="7">Vacuolar protein sorting35 putative</fullName>
    </submittedName>
</protein>
<comment type="caution">
    <text evidence="7">The sequence shown here is derived from an EMBL/GenBank/DDBJ whole genome shotgun (WGS) entry which is preliminary data.</text>
</comment>
<dbReference type="InterPro" id="IPR005378">
    <property type="entry name" value="Vps35"/>
</dbReference>
<sequence length="175" mass="20617">MYFFKNAFELYENIPESKIQQECITMAIGVLTTLKLTKEDFIVIRDMIMKTVKYLIKTPMRCEMMCKIASLDIKNNSNVEDKEHCIDTLNKARKEIERIIDEEEKKKVLIMFVNYYIYFFPLLDQITADQITQIITEIKENKEQLDDAQTTIFTNIMNSITISAQENTKFADIQL</sequence>
<evidence type="ECO:0000313" key="8">
    <source>
        <dbReference type="Proteomes" id="UP000078387"/>
    </source>
</evidence>
<reference evidence="7 8" key="1">
    <citation type="submission" date="2016-05" db="EMBL/GenBank/DDBJ databases">
        <title>First whole genome sequencing of Entamoeba histolytica HM1:IMSS-clone-6.</title>
        <authorList>
            <person name="Mukherjee Avik.K."/>
            <person name="Izumyama S."/>
            <person name="Nakada-Tsukui K."/>
            <person name="Nozaki T."/>
        </authorList>
    </citation>
    <scope>NUCLEOTIDE SEQUENCE [LARGE SCALE GENOMIC DNA]</scope>
    <source>
        <strain evidence="7 8">HM1:IMSS clone 6</strain>
    </source>
</reference>
<dbReference type="VEuPathDB" id="AmoebaDB:EHI7A_150320"/>
<dbReference type="InterPro" id="IPR042491">
    <property type="entry name" value="Vps35_C"/>
</dbReference>
<keyword evidence="4" id="KW-0653">Protein transport</keyword>
<accession>A0A5K1UWP8</accession>
<feature type="coiled-coil region" evidence="6">
    <location>
        <begin position="82"/>
        <end position="151"/>
    </location>
</feature>
<evidence type="ECO:0000256" key="5">
    <source>
        <dbReference type="ARBA" id="ARBA00023136"/>
    </source>
</evidence>
<evidence type="ECO:0000313" key="7">
    <source>
        <dbReference type="EMBL" id="GAT96349.1"/>
    </source>
</evidence>
<keyword evidence="6" id="KW-0175">Coiled coil</keyword>
<dbReference type="PANTHER" id="PTHR11099:SF0">
    <property type="entry name" value="VACUOLAR PROTEIN SORTING-ASSOCIATED PROTEIN 35"/>
    <property type="match status" value="1"/>
</dbReference>
<evidence type="ECO:0000256" key="1">
    <source>
        <dbReference type="ARBA" id="ARBA00004170"/>
    </source>
</evidence>
<dbReference type="GO" id="GO:0005829">
    <property type="term" value="C:cytosol"/>
    <property type="evidence" value="ECO:0007669"/>
    <property type="project" value="GOC"/>
</dbReference>
<comment type="similarity">
    <text evidence="2">Belongs to the VPS35 family.</text>
</comment>
<evidence type="ECO:0000256" key="4">
    <source>
        <dbReference type="ARBA" id="ARBA00022927"/>
    </source>
</evidence>
<dbReference type="AlphaFoldDB" id="A0A5K1UWP8"/>
<dbReference type="GO" id="GO:0030906">
    <property type="term" value="C:retromer, cargo-selective complex"/>
    <property type="evidence" value="ECO:0007669"/>
    <property type="project" value="InterPro"/>
</dbReference>
<dbReference type="Gene3D" id="1.25.40.660">
    <property type="entry name" value="Vacuolar protein sorting-associated protein 35, helical subcomplex Vps35-C"/>
    <property type="match status" value="1"/>
</dbReference>
<name>A0A5K1UWP8_ENTHI</name>
<dbReference type="VEuPathDB" id="AmoebaDB:EHI5A_180120"/>
<dbReference type="Pfam" id="PF03635">
    <property type="entry name" value="Vps35"/>
    <property type="match status" value="1"/>
</dbReference>
<evidence type="ECO:0000256" key="2">
    <source>
        <dbReference type="ARBA" id="ARBA00006536"/>
    </source>
</evidence>
<dbReference type="GO" id="GO:0042147">
    <property type="term" value="P:retrograde transport, endosome to Golgi"/>
    <property type="evidence" value="ECO:0007669"/>
    <property type="project" value="InterPro"/>
</dbReference>
<dbReference type="EMBL" id="BDEQ01000001">
    <property type="protein sequence ID" value="GAT96349.1"/>
    <property type="molecule type" value="Genomic_DNA"/>
</dbReference>
<evidence type="ECO:0000256" key="3">
    <source>
        <dbReference type="ARBA" id="ARBA00022448"/>
    </source>
</evidence>